<dbReference type="EMBL" id="CP019706">
    <property type="protein sequence ID" value="ARJ41195.1"/>
    <property type="molecule type" value="Genomic_DNA"/>
</dbReference>
<dbReference type="CDD" id="cd07422">
    <property type="entry name" value="MPP_ApaH"/>
    <property type="match status" value="1"/>
</dbReference>
<reference evidence="7 8" key="1">
    <citation type="submission" date="2017-02" db="EMBL/GenBank/DDBJ databases">
        <title>Complete genome sequence of the drought resistance-promoting endophyte Pantoea alhagi LTYR-11Z.</title>
        <authorList>
            <person name="Zhang L."/>
        </authorList>
    </citation>
    <scope>NUCLEOTIDE SEQUENCE [LARGE SCALE GENOMIC DNA]</scope>
    <source>
        <strain evidence="7 8">LTYR-11Z</strain>
    </source>
</reference>
<dbReference type="GO" id="GO:0008803">
    <property type="term" value="F:bis(5'-nucleosyl)-tetraphosphatase (symmetrical) activity"/>
    <property type="evidence" value="ECO:0007669"/>
    <property type="project" value="UniProtKB-UniRule"/>
</dbReference>
<sequence length="287" mass="31987">MSTYLIGDVHGCYDELHSLLQQVAFDAEKDTLWLTGDLVARGPGSLEVLRYMRSLGSAVRMVLGNHDLHLLAVFAGISRNKPKDRLTPLLEAPDADELINWLRRQPLLQVDEEKKLVMAHAGITPQWDIETAKMCAREVESVLSSDSYPLFLDAMYGDMPNNWTPELTGLARLRFSTNALTRMRYCFPNGQLDMICKDAPNSAPPPLKPWFTIAGPVARDYTIIFGHWASLEGKGTPEGIIGLDTGCCWGGTLTMLRWEDRQLFIQPSNRLQASEAGEITPAALRSE</sequence>
<evidence type="ECO:0000256" key="4">
    <source>
        <dbReference type="ARBA" id="ARBA00049417"/>
    </source>
</evidence>
<comment type="similarity">
    <text evidence="2 5">Belongs to the Ap4A hydrolase family.</text>
</comment>
<dbReference type="AlphaFoldDB" id="A0A1W6B278"/>
<dbReference type="NCBIfam" id="NF001204">
    <property type="entry name" value="PRK00166.1"/>
    <property type="match status" value="1"/>
</dbReference>
<evidence type="ECO:0000256" key="2">
    <source>
        <dbReference type="ARBA" id="ARBA00005419"/>
    </source>
</evidence>
<feature type="domain" description="Calcineurin-like phosphoesterase" evidence="6">
    <location>
        <begin position="2"/>
        <end position="129"/>
    </location>
</feature>
<accession>A0A1W6B278</accession>
<keyword evidence="3 5" id="KW-0378">Hydrolase</keyword>
<dbReference type="EC" id="3.6.1.41" evidence="5"/>
<dbReference type="Pfam" id="PF00149">
    <property type="entry name" value="Metallophos"/>
    <property type="match status" value="1"/>
</dbReference>
<protein>
    <recommendedName>
        <fullName evidence="5">Bis(5'-nucleosyl)-tetraphosphatase, symmetrical</fullName>
        <ecNumber evidence="5">3.6.1.41</ecNumber>
    </recommendedName>
    <alternativeName>
        <fullName evidence="5">Ap4A hydrolase</fullName>
    </alternativeName>
    <alternativeName>
        <fullName evidence="5">Diadenosine 5',5'''-P1,P4-tetraphosphate pyrophosphohydrolase</fullName>
    </alternativeName>
    <alternativeName>
        <fullName evidence="5">Diadenosine tetraphosphatase</fullName>
    </alternativeName>
</protein>
<dbReference type="PANTHER" id="PTHR40942:SF4">
    <property type="entry name" value="CYTOCHROME C5"/>
    <property type="match status" value="1"/>
</dbReference>
<name>A0A1W6B278_9GAMM</name>
<evidence type="ECO:0000256" key="3">
    <source>
        <dbReference type="ARBA" id="ARBA00022801"/>
    </source>
</evidence>
<dbReference type="FunFam" id="3.60.21.10:FF:000013">
    <property type="entry name" value="Bis(5'-nucleosyl)-tetraphosphatase, symmetrical"/>
    <property type="match status" value="1"/>
</dbReference>
<dbReference type="SUPFAM" id="SSF56300">
    <property type="entry name" value="Metallo-dependent phosphatases"/>
    <property type="match status" value="1"/>
</dbReference>
<proteinExistence type="inferred from homology"/>
<evidence type="ECO:0000256" key="1">
    <source>
        <dbReference type="ARBA" id="ARBA00003413"/>
    </source>
</evidence>
<dbReference type="STRING" id="1891675.B1H58_03695"/>
<dbReference type="Proteomes" id="UP000192900">
    <property type="component" value="Chromosome"/>
</dbReference>
<dbReference type="PANTHER" id="PTHR40942">
    <property type="match status" value="1"/>
</dbReference>
<comment type="catalytic activity">
    <reaction evidence="4 5">
        <text>P(1),P(4)-bis(5'-adenosyl) tetraphosphate + H2O = 2 ADP + 2 H(+)</text>
        <dbReference type="Rhea" id="RHEA:24252"/>
        <dbReference type="ChEBI" id="CHEBI:15377"/>
        <dbReference type="ChEBI" id="CHEBI:15378"/>
        <dbReference type="ChEBI" id="CHEBI:58141"/>
        <dbReference type="ChEBI" id="CHEBI:456216"/>
        <dbReference type="EC" id="3.6.1.41"/>
    </reaction>
</comment>
<evidence type="ECO:0000313" key="7">
    <source>
        <dbReference type="EMBL" id="ARJ41195.1"/>
    </source>
</evidence>
<dbReference type="InterPro" id="IPR004617">
    <property type="entry name" value="ApaH"/>
</dbReference>
<dbReference type="InterPro" id="IPR029052">
    <property type="entry name" value="Metallo-depent_PP-like"/>
</dbReference>
<evidence type="ECO:0000313" key="8">
    <source>
        <dbReference type="Proteomes" id="UP000192900"/>
    </source>
</evidence>
<dbReference type="InterPro" id="IPR004843">
    <property type="entry name" value="Calcineurin-like_PHP"/>
</dbReference>
<comment type="function">
    <text evidence="1 5">Hydrolyzes diadenosine 5',5'''-P1,P4-tetraphosphate to yield ADP.</text>
</comment>
<dbReference type="PIRSF" id="PIRSF000903">
    <property type="entry name" value="B5n-ttraPtase_sm"/>
    <property type="match status" value="1"/>
</dbReference>
<dbReference type="HAMAP" id="MF_00199">
    <property type="entry name" value="ApaH"/>
    <property type="match status" value="1"/>
</dbReference>
<dbReference type="OrthoDB" id="9807890at2"/>
<dbReference type="Gene3D" id="3.60.21.10">
    <property type="match status" value="1"/>
</dbReference>
<dbReference type="KEGG" id="palh:B1H58_03695"/>
<dbReference type="NCBIfam" id="TIGR00668">
    <property type="entry name" value="apaH"/>
    <property type="match status" value="1"/>
</dbReference>
<evidence type="ECO:0000259" key="6">
    <source>
        <dbReference type="Pfam" id="PF00149"/>
    </source>
</evidence>
<organism evidence="7 8">
    <name type="scientific">Pantoea alhagi</name>
    <dbReference type="NCBI Taxonomy" id="1891675"/>
    <lineage>
        <taxon>Bacteria</taxon>
        <taxon>Pseudomonadati</taxon>
        <taxon>Pseudomonadota</taxon>
        <taxon>Gammaproteobacteria</taxon>
        <taxon>Enterobacterales</taxon>
        <taxon>Erwiniaceae</taxon>
        <taxon>Pantoea</taxon>
    </lineage>
</organism>
<evidence type="ECO:0000256" key="5">
    <source>
        <dbReference type="HAMAP-Rule" id="MF_00199"/>
    </source>
</evidence>
<keyword evidence="8" id="KW-1185">Reference proteome</keyword>
<gene>
    <name evidence="5" type="primary">apaH</name>
    <name evidence="7" type="ORF">B1H58_03695</name>
</gene>
<dbReference type="RefSeq" id="WP_085068037.1">
    <property type="nucleotide sequence ID" value="NZ_CP019706.1"/>
</dbReference>